<sequence>MEKFENVDYSELGFDPHIYGLLTGNLQSAQSANSSLKYLDIYTWHLCYCC</sequence>
<dbReference type="Proteomes" id="UP001420932">
    <property type="component" value="Unassembled WGS sequence"/>
</dbReference>
<proteinExistence type="predicted"/>
<evidence type="ECO:0000313" key="1">
    <source>
        <dbReference type="EMBL" id="KAK9122115.1"/>
    </source>
</evidence>
<accession>A0AAP0IVU5</accession>
<protein>
    <submittedName>
        <fullName evidence="1">Uncharacterized protein</fullName>
    </submittedName>
</protein>
<dbReference type="EMBL" id="JBBNAF010000008">
    <property type="protein sequence ID" value="KAK9122115.1"/>
    <property type="molecule type" value="Genomic_DNA"/>
</dbReference>
<reference evidence="1 2" key="1">
    <citation type="submission" date="2024-01" db="EMBL/GenBank/DDBJ databases">
        <title>Genome assemblies of Stephania.</title>
        <authorList>
            <person name="Yang L."/>
        </authorList>
    </citation>
    <scope>NUCLEOTIDE SEQUENCE [LARGE SCALE GENOMIC DNA]</scope>
    <source>
        <strain evidence="1">YNDBR</strain>
        <tissue evidence="1">Leaf</tissue>
    </source>
</reference>
<organism evidence="1 2">
    <name type="scientific">Stephania yunnanensis</name>
    <dbReference type="NCBI Taxonomy" id="152371"/>
    <lineage>
        <taxon>Eukaryota</taxon>
        <taxon>Viridiplantae</taxon>
        <taxon>Streptophyta</taxon>
        <taxon>Embryophyta</taxon>
        <taxon>Tracheophyta</taxon>
        <taxon>Spermatophyta</taxon>
        <taxon>Magnoliopsida</taxon>
        <taxon>Ranunculales</taxon>
        <taxon>Menispermaceae</taxon>
        <taxon>Menispermoideae</taxon>
        <taxon>Cissampelideae</taxon>
        <taxon>Stephania</taxon>
    </lineage>
</organism>
<keyword evidence="2" id="KW-1185">Reference proteome</keyword>
<comment type="caution">
    <text evidence="1">The sequence shown here is derived from an EMBL/GenBank/DDBJ whole genome shotgun (WGS) entry which is preliminary data.</text>
</comment>
<name>A0AAP0IVU5_9MAGN</name>
<gene>
    <name evidence="1" type="ORF">Syun_019732</name>
</gene>
<dbReference type="AlphaFoldDB" id="A0AAP0IVU5"/>
<evidence type="ECO:0000313" key="2">
    <source>
        <dbReference type="Proteomes" id="UP001420932"/>
    </source>
</evidence>